<proteinExistence type="predicted"/>
<gene>
    <name evidence="1" type="ordered locus">Tcr_0372</name>
</gene>
<accession>Q31IQ5</accession>
<protein>
    <recommendedName>
        <fullName evidence="2">TIR domain-containing protein</fullName>
    </recommendedName>
</protein>
<organism evidence="1">
    <name type="scientific">Hydrogenovibrio crunogenus (strain DSM 25203 / XCL-2)</name>
    <name type="common">Thiomicrospira crunogena</name>
    <dbReference type="NCBI Taxonomy" id="317025"/>
    <lineage>
        <taxon>Bacteria</taxon>
        <taxon>Pseudomonadati</taxon>
        <taxon>Pseudomonadota</taxon>
        <taxon>Gammaproteobacteria</taxon>
        <taxon>Thiotrichales</taxon>
        <taxon>Piscirickettsiaceae</taxon>
        <taxon>Hydrogenovibrio</taxon>
    </lineage>
</organism>
<dbReference type="AlphaFoldDB" id="Q31IQ5"/>
<dbReference type="SUPFAM" id="SSF52200">
    <property type="entry name" value="Toll/Interleukin receptor TIR domain"/>
    <property type="match status" value="1"/>
</dbReference>
<dbReference type="EMBL" id="CP000109">
    <property type="protein sequence ID" value="ABB40968.1"/>
    <property type="molecule type" value="Genomic_DNA"/>
</dbReference>
<dbReference type="STRING" id="317025.Tcr_0372"/>
<sequence length="180" mass="21299">MVLGIKAVFEKLGYSVYIDWINDRLLSREKVTKDTASVLQKRMRQSKSLIYVTSESSSHSKWMPWEAGFFDGIRDRMIAILPITDEEQSEKPFIGQEYLGLYPYLALDSLDKNFINKPMFMEPTAFESMLNQYRSSYKLFVFRDYQSYVLFENWINGEKPLSRLEIMNETLDKLNKLRNK</sequence>
<evidence type="ECO:0000313" key="1">
    <source>
        <dbReference type="EMBL" id="ABB40968.1"/>
    </source>
</evidence>
<name>Q31IQ5_HYDCU</name>
<dbReference type="eggNOG" id="ENOG5032UB7">
    <property type="taxonomic scope" value="Bacteria"/>
</dbReference>
<dbReference type="HOGENOM" id="CLU_1495530_0_0_6"/>
<dbReference type="InterPro" id="IPR035897">
    <property type="entry name" value="Toll_tir_struct_dom_sf"/>
</dbReference>
<evidence type="ECO:0008006" key="2">
    <source>
        <dbReference type="Google" id="ProtNLM"/>
    </source>
</evidence>
<dbReference type="Gene3D" id="3.40.50.10140">
    <property type="entry name" value="Toll/interleukin-1 receptor homology (TIR) domain"/>
    <property type="match status" value="1"/>
</dbReference>
<dbReference type="KEGG" id="tcx:Tcr_0372"/>
<reference evidence="1" key="1">
    <citation type="submission" date="2006-07" db="EMBL/GenBank/DDBJ databases">
        <title>Complete sequence of Thiomicrospira crunogena XCL-2.</title>
        <authorList>
            <consortium name="US DOE Joint Genome Institute"/>
            <person name="Copeland A."/>
            <person name="Lucas S."/>
            <person name="Lapidus A."/>
            <person name="Barry K."/>
            <person name="Detter J.C."/>
            <person name="Glavina del Rio T."/>
            <person name="Hammon N."/>
            <person name="Israni S."/>
            <person name="Dalin E."/>
            <person name="Tice H."/>
            <person name="Pitluck S."/>
            <person name="Chain P."/>
            <person name="Malfatti S."/>
            <person name="Shin M."/>
            <person name="Vergez L."/>
            <person name="Schmutz J."/>
            <person name="Larimer F."/>
            <person name="Land M."/>
            <person name="Hauser L."/>
            <person name="Kyrpides N."/>
            <person name="Lykidis A."/>
            <person name="Scott K.M."/>
            <person name="Sievert S."/>
            <person name="Kerfeld C."/>
            <person name="Freyermuth S."/>
            <person name="Dobrinski K."/>
            <person name="Boller A."/>
            <person name="Fitzpatrick K."/>
            <person name="Thoma P."/>
            <person name="Moore J."/>
            <person name="Richardson P."/>
        </authorList>
    </citation>
    <scope>NUCLEOTIDE SEQUENCE</scope>
    <source>
        <strain evidence="1">XCL-2</strain>
    </source>
</reference>